<organism evidence="6 7">
    <name type="scientific">Rotaria sordida</name>
    <dbReference type="NCBI Taxonomy" id="392033"/>
    <lineage>
        <taxon>Eukaryota</taxon>
        <taxon>Metazoa</taxon>
        <taxon>Spiralia</taxon>
        <taxon>Gnathifera</taxon>
        <taxon>Rotifera</taxon>
        <taxon>Eurotatoria</taxon>
        <taxon>Bdelloidea</taxon>
        <taxon>Philodinida</taxon>
        <taxon>Philodinidae</taxon>
        <taxon>Rotaria</taxon>
    </lineage>
</organism>
<keyword evidence="1" id="KW-0403">Intermediate filament</keyword>
<dbReference type="Pfam" id="PF00038">
    <property type="entry name" value="Filament"/>
    <property type="match status" value="2"/>
</dbReference>
<protein>
    <recommendedName>
        <fullName evidence="4">IF rod domain-containing protein</fullName>
    </recommendedName>
</protein>
<gene>
    <name evidence="6" type="ORF">JXQ802_LOCUS27148</name>
    <name evidence="5" type="ORF">PYM288_LOCUS18183</name>
</gene>
<evidence type="ECO:0000313" key="5">
    <source>
        <dbReference type="EMBL" id="CAF1071437.1"/>
    </source>
</evidence>
<feature type="domain" description="IF rod" evidence="4">
    <location>
        <begin position="21"/>
        <end position="280"/>
    </location>
</feature>
<dbReference type="GO" id="GO:0006998">
    <property type="term" value="P:nuclear envelope organization"/>
    <property type="evidence" value="ECO:0007669"/>
    <property type="project" value="TreeGrafter"/>
</dbReference>
<accession>A0A815AB90</accession>
<dbReference type="PANTHER" id="PTHR45721:SF12">
    <property type="entry name" value="INTERMEDIATE FILAMENT PROTEIN IFA-1"/>
    <property type="match status" value="1"/>
</dbReference>
<evidence type="ECO:0000313" key="6">
    <source>
        <dbReference type="EMBL" id="CAF1254320.1"/>
    </source>
</evidence>
<proteinExistence type="predicted"/>
<keyword evidence="7" id="KW-1185">Reference proteome</keyword>
<feature type="non-terminal residue" evidence="6">
    <location>
        <position position="280"/>
    </location>
</feature>
<dbReference type="GO" id="GO:0005652">
    <property type="term" value="C:nuclear lamina"/>
    <property type="evidence" value="ECO:0007669"/>
    <property type="project" value="TreeGrafter"/>
</dbReference>
<dbReference type="AlphaFoldDB" id="A0A815AB90"/>
<dbReference type="GO" id="GO:0031507">
    <property type="term" value="P:heterochromatin formation"/>
    <property type="evidence" value="ECO:0007669"/>
    <property type="project" value="TreeGrafter"/>
</dbReference>
<dbReference type="Gene3D" id="1.20.5.1160">
    <property type="entry name" value="Vasodilator-stimulated phosphoprotein"/>
    <property type="match status" value="1"/>
</dbReference>
<dbReference type="EMBL" id="CAJNOL010000974">
    <property type="protein sequence ID" value="CAF1254320.1"/>
    <property type="molecule type" value="Genomic_DNA"/>
</dbReference>
<dbReference type="SUPFAM" id="SSF64593">
    <property type="entry name" value="Intermediate filament protein, coiled coil region"/>
    <property type="match status" value="1"/>
</dbReference>
<evidence type="ECO:0000313" key="7">
    <source>
        <dbReference type="Proteomes" id="UP000663870"/>
    </source>
</evidence>
<dbReference type="GO" id="GO:0090435">
    <property type="term" value="P:protein localization to nuclear envelope"/>
    <property type="evidence" value="ECO:0007669"/>
    <property type="project" value="TreeGrafter"/>
</dbReference>
<comment type="caution">
    <text evidence="6">The sequence shown here is derived from an EMBL/GenBank/DDBJ whole genome shotgun (WGS) entry which is preliminary data.</text>
</comment>
<feature type="coiled-coil region" evidence="3">
    <location>
        <begin position="11"/>
        <end position="59"/>
    </location>
</feature>
<dbReference type="PROSITE" id="PS51842">
    <property type="entry name" value="IF_ROD_2"/>
    <property type="match status" value="1"/>
</dbReference>
<evidence type="ECO:0000256" key="2">
    <source>
        <dbReference type="ARBA" id="ARBA00023054"/>
    </source>
</evidence>
<reference evidence="6" key="1">
    <citation type="submission" date="2021-02" db="EMBL/GenBank/DDBJ databases">
        <authorList>
            <person name="Nowell W R."/>
        </authorList>
    </citation>
    <scope>NUCLEOTIDE SEQUENCE</scope>
</reference>
<evidence type="ECO:0000259" key="4">
    <source>
        <dbReference type="PROSITE" id="PS51842"/>
    </source>
</evidence>
<feature type="coiled-coil region" evidence="3">
    <location>
        <begin position="124"/>
        <end position="162"/>
    </location>
</feature>
<dbReference type="InterPro" id="IPR039008">
    <property type="entry name" value="IF_rod_dom"/>
</dbReference>
<dbReference type="GO" id="GO:0051664">
    <property type="term" value="P:nuclear pore localization"/>
    <property type="evidence" value="ECO:0007669"/>
    <property type="project" value="TreeGrafter"/>
</dbReference>
<dbReference type="GO" id="GO:0005200">
    <property type="term" value="F:structural constituent of cytoskeleton"/>
    <property type="evidence" value="ECO:0007669"/>
    <property type="project" value="TreeGrafter"/>
</dbReference>
<name>A0A815AB90_9BILA</name>
<dbReference type="GO" id="GO:0007097">
    <property type="term" value="P:nuclear migration"/>
    <property type="evidence" value="ECO:0007669"/>
    <property type="project" value="TreeGrafter"/>
</dbReference>
<sequence>MTTGDTHVVRIRKITLQHDDEKRELQQLNESFGMYIKRVKDLEDRNRQLHLQVDALKQNWGFDSIKIREKYNKDLNVFRKQLDTTTCDMQLSQIQAIRADQDKTSVGHQISFIQTLIAVDHHRASLSEQDLERSKAELNALRSQVEDKRKEIERSKDEMKRQLDYLHGLNKEFDNELMARVMLEVELQTFREELVFTRAVYEEELNDLALLGTYQIDVGQFYRDELTRAVANIKKDFEILARARYQEWEEYYRIKTESVQTEIAEQKRKKAEAGHSTDVK</sequence>
<dbReference type="Proteomes" id="UP000663854">
    <property type="component" value="Unassembled WGS sequence"/>
</dbReference>
<dbReference type="GO" id="GO:0005882">
    <property type="term" value="C:intermediate filament"/>
    <property type="evidence" value="ECO:0007669"/>
    <property type="project" value="UniProtKB-KW"/>
</dbReference>
<evidence type="ECO:0000256" key="1">
    <source>
        <dbReference type="ARBA" id="ARBA00022754"/>
    </source>
</evidence>
<dbReference type="Proteomes" id="UP000663870">
    <property type="component" value="Unassembled WGS sequence"/>
</dbReference>
<keyword evidence="2 3" id="KW-0175">Coiled coil</keyword>
<evidence type="ECO:0000256" key="3">
    <source>
        <dbReference type="SAM" id="Coils"/>
    </source>
</evidence>
<dbReference type="EMBL" id="CAJNOH010000546">
    <property type="protein sequence ID" value="CAF1071437.1"/>
    <property type="molecule type" value="Genomic_DNA"/>
</dbReference>
<dbReference type="PANTHER" id="PTHR45721">
    <property type="entry name" value="LAMIN DM0-RELATED"/>
    <property type="match status" value="1"/>
</dbReference>